<protein>
    <submittedName>
        <fullName evidence="1">Putative oxidoreductase yhdF</fullName>
    </submittedName>
</protein>
<sequence>MDTTAEAKVVLITGSSSGIGAETARLFAKRQFKVAITGSNRERVEQVANECTQLSPSKFQALAIVADLSDLDNAERLVKQTVDHFGRLDVLVNNVGVHHKTNAADKSSFRLYQNTFAINVDSVIKTTMEAVPHLEKSGGNIVFVSSTASVKPAANAYAYRMSKAALSSYAKCLAIDIAPKVRVNIVSPGPVATPLFDKAGISRESLQAKARATNLLGRPGEVEEIASAIYYLASDEASYFCGAELFVDGGSLCKPIQ</sequence>
<gene>
    <name evidence="1" type="primary">yhdF</name>
    <name evidence="1" type="ORF">g.19146</name>
</gene>
<dbReference type="PANTHER" id="PTHR43975:SF2">
    <property type="entry name" value="EG:BACR7A4.14 PROTEIN-RELATED"/>
    <property type="match status" value="1"/>
</dbReference>
<dbReference type="EMBL" id="GGYP01000847">
    <property type="protein sequence ID" value="MDE45618.1"/>
    <property type="molecule type" value="Transcribed_RNA"/>
</dbReference>
<accession>A0A6G1S5G9</accession>
<dbReference type="AlphaFoldDB" id="A0A6G1S5G9"/>
<name>A0A6G1S5G9_9ACAR</name>
<organism evidence="1">
    <name type="scientific">Aceria tosichella</name>
    <name type="common">wheat curl mite</name>
    <dbReference type="NCBI Taxonomy" id="561515"/>
    <lineage>
        <taxon>Eukaryota</taxon>
        <taxon>Metazoa</taxon>
        <taxon>Ecdysozoa</taxon>
        <taxon>Arthropoda</taxon>
        <taxon>Chelicerata</taxon>
        <taxon>Arachnida</taxon>
        <taxon>Acari</taxon>
        <taxon>Acariformes</taxon>
        <taxon>Trombidiformes</taxon>
        <taxon>Prostigmata</taxon>
        <taxon>Eupodina</taxon>
        <taxon>Eriophyoidea</taxon>
        <taxon>Eriophyidae</taxon>
        <taxon>Eriophyinae</taxon>
        <taxon>Aceriini</taxon>
        <taxon>Aceria</taxon>
    </lineage>
</organism>
<reference evidence="1" key="1">
    <citation type="submission" date="2018-10" db="EMBL/GenBank/DDBJ databases">
        <title>Transcriptome assembly of Aceria tosichella (Wheat curl mite) Type 2.</title>
        <authorList>
            <person name="Scully E.D."/>
            <person name="Geib S.M."/>
            <person name="Palmer N.A."/>
            <person name="Gupta A.K."/>
            <person name="Sarath G."/>
            <person name="Tatineni S."/>
        </authorList>
    </citation>
    <scope>NUCLEOTIDE SEQUENCE</scope>
    <source>
        <strain evidence="1">LincolnNE</strain>
    </source>
</reference>
<dbReference type="SUPFAM" id="SSF51735">
    <property type="entry name" value="NAD(P)-binding Rossmann-fold domains"/>
    <property type="match status" value="1"/>
</dbReference>
<dbReference type="PANTHER" id="PTHR43975">
    <property type="entry name" value="ZGC:101858"/>
    <property type="match status" value="1"/>
</dbReference>
<dbReference type="Gene3D" id="3.40.50.720">
    <property type="entry name" value="NAD(P)-binding Rossmann-like Domain"/>
    <property type="match status" value="1"/>
</dbReference>
<dbReference type="PRINTS" id="PR00080">
    <property type="entry name" value="SDRFAMILY"/>
</dbReference>
<dbReference type="Pfam" id="PF13561">
    <property type="entry name" value="adh_short_C2"/>
    <property type="match status" value="1"/>
</dbReference>
<evidence type="ECO:0000313" key="1">
    <source>
        <dbReference type="EMBL" id="MDE45618.1"/>
    </source>
</evidence>
<dbReference type="InterPro" id="IPR002347">
    <property type="entry name" value="SDR_fam"/>
</dbReference>
<dbReference type="InterPro" id="IPR036291">
    <property type="entry name" value="NAD(P)-bd_dom_sf"/>
</dbReference>
<dbReference type="FunFam" id="3.40.50.720:FF:000084">
    <property type="entry name" value="Short-chain dehydrogenase reductase"/>
    <property type="match status" value="1"/>
</dbReference>
<proteinExistence type="predicted"/>
<dbReference type="PRINTS" id="PR00081">
    <property type="entry name" value="GDHRDH"/>
</dbReference>